<organism evidence="2 3">
    <name type="scientific">Candidatus Uhrbacteria bacterium CG10_big_fil_rev_8_21_14_0_10_50_16</name>
    <dbReference type="NCBI Taxonomy" id="1975039"/>
    <lineage>
        <taxon>Bacteria</taxon>
        <taxon>Candidatus Uhriibacteriota</taxon>
    </lineage>
</organism>
<proteinExistence type="predicted"/>
<evidence type="ECO:0000313" key="2">
    <source>
        <dbReference type="EMBL" id="PIR47702.1"/>
    </source>
</evidence>
<keyword evidence="1" id="KW-0472">Membrane</keyword>
<feature type="transmembrane region" description="Helical" evidence="1">
    <location>
        <begin position="163"/>
        <end position="182"/>
    </location>
</feature>
<reference evidence="2 3" key="1">
    <citation type="submission" date="2017-09" db="EMBL/GenBank/DDBJ databases">
        <title>Depth-based differentiation of microbial function through sediment-hosted aquifers and enrichment of novel symbionts in the deep terrestrial subsurface.</title>
        <authorList>
            <person name="Probst A.J."/>
            <person name="Ladd B."/>
            <person name="Jarett J.K."/>
            <person name="Geller-Mcgrath D.E."/>
            <person name="Sieber C.M."/>
            <person name="Emerson J.B."/>
            <person name="Anantharaman K."/>
            <person name="Thomas B.C."/>
            <person name="Malmstrom R."/>
            <person name="Stieglmeier M."/>
            <person name="Klingl A."/>
            <person name="Woyke T."/>
            <person name="Ryan C.M."/>
            <person name="Banfield J.F."/>
        </authorList>
    </citation>
    <scope>NUCLEOTIDE SEQUENCE [LARGE SCALE GENOMIC DNA]</scope>
    <source>
        <strain evidence="2">CG10_big_fil_rev_8_21_14_0_10_50_16</strain>
    </source>
</reference>
<protein>
    <submittedName>
        <fullName evidence="2">Uncharacterized protein</fullName>
    </submittedName>
</protein>
<evidence type="ECO:0000313" key="3">
    <source>
        <dbReference type="Proteomes" id="UP000230084"/>
    </source>
</evidence>
<evidence type="ECO:0000256" key="1">
    <source>
        <dbReference type="SAM" id="Phobius"/>
    </source>
</evidence>
<dbReference type="Proteomes" id="UP000230084">
    <property type="component" value="Unassembled WGS sequence"/>
</dbReference>
<dbReference type="EMBL" id="PCYM01000002">
    <property type="protein sequence ID" value="PIR47702.1"/>
    <property type="molecule type" value="Genomic_DNA"/>
</dbReference>
<dbReference type="AlphaFoldDB" id="A0A2H0RMC9"/>
<feature type="transmembrane region" description="Helical" evidence="1">
    <location>
        <begin position="84"/>
        <end position="106"/>
    </location>
</feature>
<keyword evidence="1" id="KW-0812">Transmembrane</keyword>
<feature type="transmembrane region" description="Helical" evidence="1">
    <location>
        <begin position="222"/>
        <end position="245"/>
    </location>
</feature>
<name>A0A2H0RMC9_9BACT</name>
<feature type="transmembrane region" description="Helical" evidence="1">
    <location>
        <begin position="21"/>
        <end position="46"/>
    </location>
</feature>
<accession>A0A2H0RMC9</accession>
<gene>
    <name evidence="2" type="ORF">COV06_01760</name>
</gene>
<feature type="transmembrane region" description="Helical" evidence="1">
    <location>
        <begin position="265"/>
        <end position="288"/>
    </location>
</feature>
<keyword evidence="1" id="KW-1133">Transmembrane helix</keyword>
<comment type="caution">
    <text evidence="2">The sequence shown here is derived from an EMBL/GenBank/DDBJ whole genome shotgun (WGS) entry which is preliminary data.</text>
</comment>
<sequence length="313" mass="34310">MKNGWHTKHFLGGWKTFKSQPALLLIAPIASIIGLGALIDSILYAYSFLFGVHGIAPALTATTNSVLPPDLIGPTIVSLVSHPVALLVTIAVLACAILCQTALIHVTHRHSRLRKQVSLREAFRHALTQWPRMTLVHLASLSAVFLLVLDMSKALDWITGPHALWFTVPIMIIDGLLILYVLTIKMLILQFIAGDGQRFLPAVQQAWKATWRSPALILEHNLILFVINAVAMTLLVFAVQLLSLLTSAIGTWVFIATGNQGAGSLLELVVFLLGSLFVAGIVASYNFATWSHLAKNIERKHLPAILQFVFRKS</sequence>
<feature type="transmembrane region" description="Helical" evidence="1">
    <location>
        <begin position="133"/>
        <end position="151"/>
    </location>
</feature>